<dbReference type="InterPro" id="IPR043168">
    <property type="entry name" value="DegV_C"/>
</dbReference>
<evidence type="ECO:0000256" key="1">
    <source>
        <dbReference type="ARBA" id="ARBA00003238"/>
    </source>
</evidence>
<evidence type="ECO:0000313" key="3">
    <source>
        <dbReference type="EMBL" id="NZA39031.1"/>
    </source>
</evidence>
<dbReference type="AlphaFoldDB" id="A0A1I5FF87"/>
<dbReference type="PROSITE" id="PS51482">
    <property type="entry name" value="DEGV"/>
    <property type="match status" value="1"/>
</dbReference>
<evidence type="ECO:0000256" key="2">
    <source>
        <dbReference type="ARBA" id="ARBA00023121"/>
    </source>
</evidence>
<dbReference type="Gene3D" id="2.20.28.50">
    <property type="entry name" value="degv family protein"/>
    <property type="match status" value="1"/>
</dbReference>
<dbReference type="RefSeq" id="WP_090410558.1">
    <property type="nucleotide sequence ID" value="NZ_CABJAI010000016.1"/>
</dbReference>
<comment type="caution">
    <text evidence="3">The sequence shown here is derived from an EMBL/GenBank/DDBJ whole genome shotgun (WGS) entry which is preliminary data.</text>
</comment>
<dbReference type="InterPro" id="IPR003797">
    <property type="entry name" value="DegV"/>
</dbReference>
<dbReference type="Pfam" id="PF02645">
    <property type="entry name" value="DegV"/>
    <property type="match status" value="1"/>
</dbReference>
<evidence type="ECO:0000313" key="4">
    <source>
        <dbReference type="Proteomes" id="UP000586254"/>
    </source>
</evidence>
<name>A0A1I5FF87_9FIRM</name>
<dbReference type="GO" id="GO:0008289">
    <property type="term" value="F:lipid binding"/>
    <property type="evidence" value="ECO:0007669"/>
    <property type="project" value="UniProtKB-KW"/>
</dbReference>
<dbReference type="SUPFAM" id="SSF82549">
    <property type="entry name" value="DAK1/DegV-like"/>
    <property type="match status" value="1"/>
</dbReference>
<protein>
    <submittedName>
        <fullName evidence="3">DegV family protein</fullName>
    </submittedName>
</protein>
<dbReference type="NCBIfam" id="TIGR00762">
    <property type="entry name" value="DegV"/>
    <property type="match status" value="1"/>
</dbReference>
<dbReference type="PANTHER" id="PTHR33434:SF3">
    <property type="entry name" value="DEGV DOMAIN-CONTAINING PROTEIN YITS"/>
    <property type="match status" value="1"/>
</dbReference>
<comment type="function">
    <text evidence="1">May bind long-chain fatty acids, such as palmitate, and may play a role in lipid transport or fatty acid metabolism.</text>
</comment>
<dbReference type="Gene3D" id="3.40.50.10440">
    <property type="entry name" value="Dihydroxyacetone kinase, domain 1"/>
    <property type="match status" value="1"/>
</dbReference>
<organism evidence="3 4">
    <name type="scientific">Eubacterium callanderi</name>
    <dbReference type="NCBI Taxonomy" id="53442"/>
    <lineage>
        <taxon>Bacteria</taxon>
        <taxon>Bacillati</taxon>
        <taxon>Bacillota</taxon>
        <taxon>Clostridia</taxon>
        <taxon>Eubacteriales</taxon>
        <taxon>Eubacteriaceae</taxon>
        <taxon>Eubacterium</taxon>
    </lineage>
</organism>
<dbReference type="Proteomes" id="UP000586254">
    <property type="component" value="Unassembled WGS sequence"/>
</dbReference>
<dbReference type="EMBL" id="JACCKS010000015">
    <property type="protein sequence ID" value="NZA39031.1"/>
    <property type="molecule type" value="Genomic_DNA"/>
</dbReference>
<reference evidence="3 4" key="1">
    <citation type="submission" date="2020-07" db="EMBL/GenBank/DDBJ databases">
        <title>Organ Donor 1.</title>
        <authorList>
            <person name="Marsh A.J."/>
            <person name="Azcarate-Peril M.A."/>
        </authorList>
    </citation>
    <scope>NUCLEOTIDE SEQUENCE [LARGE SCALE GENOMIC DNA]</scope>
    <source>
        <strain evidence="3 4">AMC0717</strain>
    </source>
</reference>
<dbReference type="PANTHER" id="PTHR33434">
    <property type="entry name" value="DEGV DOMAIN-CONTAINING PROTEIN DR_1986-RELATED"/>
    <property type="match status" value="1"/>
</dbReference>
<sequence length="289" mass="32518">MSFEIVTDSSCNLPEDIIDRYGLHILSLRFLVGGKEYYSYTKGEITDLAQFYTMMRNKEEITTSQISSDTCTKLFESLLQDGKDVLYIGFSSALSGTYQVGYLALEELKKKYPERKIYAVDTLGASLGEGLLVYHAANLREAGESIEAVNGWLLENRLHLCHWFTVDDLFFLQRGGRVSGTVAIFGTLLNVKPVMHMDNEGRLIFVTKVRGRKRSLDALVERLDQTAINPSEQSIFITHGDCLEDAQYVAKKIEEKYHPKEIVINWVDPVIGAHSGPGTVALFFLGTER</sequence>
<keyword evidence="2" id="KW-0446">Lipid-binding</keyword>
<accession>A0A1I5FF87</accession>
<dbReference type="InterPro" id="IPR050270">
    <property type="entry name" value="DegV_domain_contain"/>
</dbReference>
<dbReference type="Gene3D" id="3.30.1180.10">
    <property type="match status" value="1"/>
</dbReference>
<proteinExistence type="predicted"/>
<gene>
    <name evidence="3" type="ORF">H0N91_13070</name>
</gene>